<dbReference type="RefSeq" id="WP_166986645.1">
    <property type="nucleotide sequence ID" value="NZ_CP061169.1"/>
</dbReference>
<dbReference type="Gene3D" id="2.160.20.120">
    <property type="match status" value="1"/>
</dbReference>
<proteinExistence type="predicted"/>
<organism evidence="3 4">
    <name type="scientific">Paramicrobacterium chengjingii</name>
    <dbReference type="NCBI Taxonomy" id="2769067"/>
    <lineage>
        <taxon>Bacteria</taxon>
        <taxon>Bacillati</taxon>
        <taxon>Actinomycetota</taxon>
        <taxon>Actinomycetes</taxon>
        <taxon>Micrococcales</taxon>
        <taxon>Microbacteriaceae</taxon>
        <taxon>Paramicrobacterium</taxon>
    </lineage>
</organism>
<keyword evidence="1" id="KW-0732">Signal</keyword>
<dbReference type="PANTHER" id="PTHR39200">
    <property type="entry name" value="HYPOTHETICAL EXPORTED PROTEIN"/>
    <property type="match status" value="1"/>
</dbReference>
<gene>
    <name evidence="3" type="ORF">HCR76_16625</name>
</gene>
<dbReference type="EMBL" id="CP061169">
    <property type="protein sequence ID" value="QPZ38383.1"/>
    <property type="molecule type" value="Genomic_DNA"/>
</dbReference>
<sequence>MRFRTLSAAASLLIIGGALTGCSMFDPGETTSQDREISDVTAIDLETSGNVVVTKGDDVSLTITAGEKVIDSLTSDVRGGVLTLGSNAGFPRVMGVTGPITYELTVPSLDTATVSGSGGLTADFSGVDAVELTISGSGDIDASGVDADTVEAVIEGSGNVRVNDLDADSVTARIDGSGDIALVGAAAQQSVTIEGAGDIDASGVDAVDAVALIEGSGTIVVNATGTLTATIDGSGTIRHSGGATVEKNISGSGDIVGVD</sequence>
<name>A0ABX6YHX0_9MICO</name>
<evidence type="ECO:0000313" key="4">
    <source>
        <dbReference type="Proteomes" id="UP000662814"/>
    </source>
</evidence>
<dbReference type="Pfam" id="PF10988">
    <property type="entry name" value="DUF2807"/>
    <property type="match status" value="1"/>
</dbReference>
<evidence type="ECO:0000256" key="1">
    <source>
        <dbReference type="SAM" id="SignalP"/>
    </source>
</evidence>
<dbReference type="PROSITE" id="PS51257">
    <property type="entry name" value="PROKAR_LIPOPROTEIN"/>
    <property type="match status" value="1"/>
</dbReference>
<evidence type="ECO:0000313" key="3">
    <source>
        <dbReference type="EMBL" id="QPZ38383.1"/>
    </source>
</evidence>
<dbReference type="Proteomes" id="UP000662814">
    <property type="component" value="Chromosome"/>
</dbReference>
<dbReference type="InterPro" id="IPR021255">
    <property type="entry name" value="DUF2807"/>
</dbReference>
<dbReference type="PANTHER" id="PTHR39200:SF1">
    <property type="entry name" value="AUTO-TRANSPORTER ADHESIN HEAD GIN DOMAIN-CONTAINING PROTEIN-RELATED"/>
    <property type="match status" value="1"/>
</dbReference>
<feature type="chain" id="PRO_5046955862" evidence="1">
    <location>
        <begin position="21"/>
        <end position="259"/>
    </location>
</feature>
<evidence type="ECO:0000259" key="2">
    <source>
        <dbReference type="Pfam" id="PF10988"/>
    </source>
</evidence>
<accession>A0ABX6YHX0</accession>
<feature type="domain" description="Putative auto-transporter adhesin head GIN" evidence="2">
    <location>
        <begin position="131"/>
        <end position="242"/>
    </location>
</feature>
<reference evidence="3 4" key="1">
    <citation type="submission" date="2020-12" db="EMBL/GenBank/DDBJ databases">
        <title>Microbacterium sp. HY060.</title>
        <authorList>
            <person name="Zhou J."/>
        </authorList>
    </citation>
    <scope>NUCLEOTIDE SEQUENCE [LARGE SCALE GENOMIC DNA]</scope>
    <source>
        <strain evidence="3 4">HY60</strain>
    </source>
</reference>
<protein>
    <submittedName>
        <fullName evidence="3">DUF2807 domain-containing protein</fullName>
    </submittedName>
</protein>
<keyword evidence="4" id="KW-1185">Reference proteome</keyword>
<feature type="signal peptide" evidence="1">
    <location>
        <begin position="1"/>
        <end position="20"/>
    </location>
</feature>